<sequence length="254" mass="27094">MADDLRARWTGGRRIERVGYLVGAVLLLSGLFHLGVFAVLGGPWEGPVSWRKPVTFGLSFGLTLITIVWVTSYLPLRDRARTWLLGLFTLECAIEVAGITVQAWRHVPSHYNAVGPFNAVVVAFLASGGMVLIAVVLALTVVAQRPNPSVSPSMRLALRFGFLALLAALAVGAVMIAKGEILANSGQLELAFATGGSYKPAHAAPMHAILVLPALAWLLSFTDWPEARRLLVVRVAVGCYLVVAAAVMLATFLG</sequence>
<feature type="transmembrane region" description="Helical" evidence="1">
    <location>
        <begin position="20"/>
        <end position="44"/>
    </location>
</feature>
<keyword evidence="1" id="KW-1133">Transmembrane helix</keyword>
<dbReference type="OrthoDB" id="343560at2"/>
<organism evidence="2 3">
    <name type="scientific">Solihabitans fulvus</name>
    <dbReference type="NCBI Taxonomy" id="1892852"/>
    <lineage>
        <taxon>Bacteria</taxon>
        <taxon>Bacillati</taxon>
        <taxon>Actinomycetota</taxon>
        <taxon>Actinomycetes</taxon>
        <taxon>Pseudonocardiales</taxon>
        <taxon>Pseudonocardiaceae</taxon>
        <taxon>Solihabitans</taxon>
    </lineage>
</organism>
<feature type="transmembrane region" description="Helical" evidence="1">
    <location>
        <begin position="56"/>
        <end position="76"/>
    </location>
</feature>
<feature type="transmembrane region" description="Helical" evidence="1">
    <location>
        <begin position="156"/>
        <end position="177"/>
    </location>
</feature>
<accession>A0A5B2X7U1</accession>
<name>A0A5B2X7U1_9PSEU</name>
<keyword evidence="1" id="KW-0812">Transmembrane</keyword>
<protein>
    <submittedName>
        <fullName evidence="2">Uncharacterized protein</fullName>
    </submittedName>
</protein>
<evidence type="ECO:0000313" key="2">
    <source>
        <dbReference type="EMBL" id="KAA2259588.1"/>
    </source>
</evidence>
<keyword evidence="3" id="KW-1185">Reference proteome</keyword>
<reference evidence="2 3" key="1">
    <citation type="submission" date="2019-09" db="EMBL/GenBank/DDBJ databases">
        <title>Goodfellowia gen. nov., a new genus of the Pseudonocardineae related to Actinoalloteichus, containing Goodfellowia coeruleoviolacea gen. nov., comb. nov. gen. nov., comb. nov.</title>
        <authorList>
            <person name="Labeda D."/>
        </authorList>
    </citation>
    <scope>NUCLEOTIDE SEQUENCE [LARGE SCALE GENOMIC DNA]</scope>
    <source>
        <strain evidence="2 3">AN110305</strain>
    </source>
</reference>
<feature type="transmembrane region" description="Helical" evidence="1">
    <location>
        <begin position="83"/>
        <end position="104"/>
    </location>
</feature>
<dbReference type="Proteomes" id="UP000323454">
    <property type="component" value="Unassembled WGS sequence"/>
</dbReference>
<evidence type="ECO:0000256" key="1">
    <source>
        <dbReference type="SAM" id="Phobius"/>
    </source>
</evidence>
<feature type="transmembrane region" description="Helical" evidence="1">
    <location>
        <begin position="116"/>
        <end position="144"/>
    </location>
</feature>
<evidence type="ECO:0000313" key="3">
    <source>
        <dbReference type="Proteomes" id="UP000323454"/>
    </source>
</evidence>
<comment type="caution">
    <text evidence="2">The sequence shown here is derived from an EMBL/GenBank/DDBJ whole genome shotgun (WGS) entry which is preliminary data.</text>
</comment>
<feature type="transmembrane region" description="Helical" evidence="1">
    <location>
        <begin position="197"/>
        <end position="219"/>
    </location>
</feature>
<proteinExistence type="predicted"/>
<keyword evidence="1" id="KW-0472">Membrane</keyword>
<dbReference type="EMBL" id="VUOB01000038">
    <property type="protein sequence ID" value="KAA2259588.1"/>
    <property type="molecule type" value="Genomic_DNA"/>
</dbReference>
<dbReference type="AlphaFoldDB" id="A0A5B2X7U1"/>
<gene>
    <name evidence="2" type="ORF">F0L68_21725</name>
</gene>
<feature type="transmembrane region" description="Helical" evidence="1">
    <location>
        <begin position="231"/>
        <end position="253"/>
    </location>
</feature>
<reference evidence="2 3" key="2">
    <citation type="submission" date="2019-09" db="EMBL/GenBank/DDBJ databases">
        <authorList>
            <person name="Jin C."/>
        </authorList>
    </citation>
    <scope>NUCLEOTIDE SEQUENCE [LARGE SCALE GENOMIC DNA]</scope>
    <source>
        <strain evidence="2 3">AN110305</strain>
    </source>
</reference>